<evidence type="ECO:0008006" key="18">
    <source>
        <dbReference type="Google" id="ProtNLM"/>
    </source>
</evidence>
<dbReference type="FunFam" id="3.30.1180.20:FF:000001">
    <property type="entry name" value="Dihydroxyacetone kinase 1"/>
    <property type="match status" value="1"/>
</dbReference>
<keyword evidence="7" id="KW-0319">Glycerol metabolism</keyword>
<dbReference type="GO" id="GO:0019588">
    <property type="term" value="P:anaerobic glycerol catabolic process"/>
    <property type="evidence" value="ECO:0007669"/>
    <property type="project" value="UniProtKB-UniPathway"/>
</dbReference>
<evidence type="ECO:0000313" key="17">
    <source>
        <dbReference type="Proteomes" id="UP000298327"/>
    </source>
</evidence>
<dbReference type="Proteomes" id="UP000298327">
    <property type="component" value="Unassembled WGS sequence"/>
</dbReference>
<comment type="caution">
    <text evidence="16">The sequence shown here is derived from an EMBL/GenBank/DDBJ whole genome shotgun (WGS) entry which is preliminary data.</text>
</comment>
<organism evidence="16 17">
    <name type="scientific">Dentipellis fragilis</name>
    <dbReference type="NCBI Taxonomy" id="205917"/>
    <lineage>
        <taxon>Eukaryota</taxon>
        <taxon>Fungi</taxon>
        <taxon>Dikarya</taxon>
        <taxon>Basidiomycota</taxon>
        <taxon>Agaricomycotina</taxon>
        <taxon>Agaricomycetes</taxon>
        <taxon>Russulales</taxon>
        <taxon>Hericiaceae</taxon>
        <taxon>Dentipellis</taxon>
    </lineage>
</organism>
<dbReference type="PROSITE" id="PS51481">
    <property type="entry name" value="DHAK"/>
    <property type="match status" value="1"/>
</dbReference>
<dbReference type="EMBL" id="SEOQ01000619">
    <property type="protein sequence ID" value="TFY59452.1"/>
    <property type="molecule type" value="Genomic_DNA"/>
</dbReference>
<evidence type="ECO:0000256" key="12">
    <source>
        <dbReference type="PIRSR" id="PIRSR612734-2"/>
    </source>
</evidence>
<dbReference type="SUPFAM" id="SSF101473">
    <property type="entry name" value="DhaL-like"/>
    <property type="match status" value="1"/>
</dbReference>
<dbReference type="InterPro" id="IPR004006">
    <property type="entry name" value="DhaK_dom"/>
</dbReference>
<dbReference type="PANTHER" id="PTHR28629">
    <property type="entry name" value="TRIOKINASE/FMN CYCLASE"/>
    <property type="match status" value="1"/>
</dbReference>
<feature type="compositionally biased region" description="Low complexity" evidence="13">
    <location>
        <begin position="461"/>
        <end position="478"/>
    </location>
</feature>
<dbReference type="OrthoDB" id="1724672at2759"/>
<dbReference type="InterPro" id="IPR004007">
    <property type="entry name" value="DhaL_dom"/>
</dbReference>
<evidence type="ECO:0000259" key="15">
    <source>
        <dbReference type="PROSITE" id="PS51481"/>
    </source>
</evidence>
<feature type="region of interest" description="Disordered" evidence="13">
    <location>
        <begin position="460"/>
        <end position="482"/>
    </location>
</feature>
<evidence type="ECO:0000259" key="14">
    <source>
        <dbReference type="PROSITE" id="PS51480"/>
    </source>
</evidence>
<evidence type="ECO:0000256" key="8">
    <source>
        <dbReference type="ARBA" id="ARBA00022840"/>
    </source>
</evidence>
<dbReference type="Gene3D" id="3.40.50.10440">
    <property type="entry name" value="Dihydroxyacetone kinase, domain 1"/>
    <property type="match status" value="1"/>
</dbReference>
<feature type="binding site" evidence="12">
    <location>
        <position position="207"/>
    </location>
    <ligand>
        <name>substrate</name>
    </ligand>
</feature>
<evidence type="ECO:0000256" key="11">
    <source>
        <dbReference type="PIRSR" id="PIRSR612734-1"/>
    </source>
</evidence>
<dbReference type="GO" id="GO:0050354">
    <property type="term" value="F:triokinase activity"/>
    <property type="evidence" value="ECO:0007669"/>
    <property type="project" value="UniProtKB-EC"/>
</dbReference>
<evidence type="ECO:0000256" key="4">
    <source>
        <dbReference type="ARBA" id="ARBA00022679"/>
    </source>
</evidence>
<protein>
    <recommendedName>
        <fullName evidence="18">Dihydroxyacetone kinase</fullName>
    </recommendedName>
</protein>
<feature type="domain" description="DhaL" evidence="14">
    <location>
        <begin position="489"/>
        <end position="692"/>
    </location>
</feature>
<comment type="pathway">
    <text evidence="2">Polyol metabolism; glycerol fermentation; glycerone phosphate from glycerol (oxidative route): step 2/2.</text>
</comment>
<evidence type="ECO:0000256" key="1">
    <source>
        <dbReference type="ARBA" id="ARBA00003264"/>
    </source>
</evidence>
<keyword evidence="17" id="KW-1185">Reference proteome</keyword>
<dbReference type="InterPro" id="IPR050861">
    <property type="entry name" value="Dihydroxyacetone_Kinase"/>
</dbReference>
<proteinExistence type="inferred from homology"/>
<comment type="function">
    <text evidence="1">Catalyzes both the phosphorylation of dihydroxyacetone and of glyceraldehyde.</text>
</comment>
<evidence type="ECO:0000256" key="9">
    <source>
        <dbReference type="ARBA" id="ARBA00047974"/>
    </source>
</evidence>
<dbReference type="Pfam" id="PF02734">
    <property type="entry name" value="Dak2"/>
    <property type="match status" value="1"/>
</dbReference>
<sequence>MFSSYSPHKAFQLILEQDFYKTSLPGSGPSRLCEPIFSHESGSRLDWPLANGQDAYAFIAGRRAGEDSVEAPVIEVRILRTPIVLRRPITVMGIQSVYSGASLGGSELTVLTESLEGLVTLNPQLGLDVDQKVVYLAEPDRSKVALICGGGSGHEPSHAGFVGNGMLTAAVCGNIFASPGPNQVRRGIELTDNNQGTLIIVKNYTGDVLNFGLAKEQFAAEHPAKADRVRFLVVGDDVAVGKTQGTIVGRRGLAGVVLVYKIAGALARTGANLDEVYNVAEWVSNNIATVGVGLEHCHVPGTAPTESHLSSSEIEIGMGIHNEPGNKRVSPVPSLHGIVEQLLDLLLSTTDPERSFLPLSGKGDEVALMVNNLGGVSELELGAIVREVEKSLSGRSVRVQRVLSGTFMTSLNMPGFSITLLLLPKASSTGPPTDLLLRLLDAPTSAPGWKWSSGTLPGDVAAASRAAPPTSAQSAQATESVRLRAPDPAGFKSAVERACVAVDKAEPELTQMDNVAGDGDCGLTLQAGANAVLEAVRKGTIHGEDLVGAAVAVSGIAVDNMGGTSGALYSIFFSALAQGLTTAARGKSEAATHAIWAQALESALARLYTYTRARPPSRTLVDPLAAFVEAFSKGSHDLGAAVAAAGQAAEHTRDVEAKAGRSAYVEGDRLKEERIPDPGAWGVKVIVEALAA</sequence>
<evidence type="ECO:0000256" key="13">
    <source>
        <dbReference type="SAM" id="MobiDB-lite"/>
    </source>
</evidence>
<accession>A0A4Y9YBC0</accession>
<evidence type="ECO:0000256" key="2">
    <source>
        <dbReference type="ARBA" id="ARBA00004778"/>
    </source>
</evidence>
<dbReference type="Gene3D" id="1.25.40.340">
    <property type="match status" value="1"/>
</dbReference>
<dbReference type="InterPro" id="IPR036117">
    <property type="entry name" value="DhaL_dom_sf"/>
</dbReference>
<dbReference type="GO" id="GO:0004371">
    <property type="term" value="F:glycerone kinase activity"/>
    <property type="evidence" value="ECO:0007669"/>
    <property type="project" value="UniProtKB-EC"/>
</dbReference>
<evidence type="ECO:0000256" key="7">
    <source>
        <dbReference type="ARBA" id="ARBA00022798"/>
    </source>
</evidence>
<dbReference type="Pfam" id="PF02733">
    <property type="entry name" value="Dak1"/>
    <property type="match status" value="1"/>
</dbReference>
<evidence type="ECO:0000256" key="10">
    <source>
        <dbReference type="ARBA" id="ARBA00048898"/>
    </source>
</evidence>
<evidence type="ECO:0000256" key="5">
    <source>
        <dbReference type="ARBA" id="ARBA00022741"/>
    </source>
</evidence>
<dbReference type="InterPro" id="IPR012734">
    <property type="entry name" value="DhaK_ATP"/>
</dbReference>
<keyword evidence="8" id="KW-0067">ATP-binding</keyword>
<feature type="active site" description="Tele-hemiaminal-histidine intermediate" evidence="11">
    <location>
        <position position="321"/>
    </location>
</feature>
<evidence type="ECO:0000313" key="16">
    <source>
        <dbReference type="EMBL" id="TFY59452.1"/>
    </source>
</evidence>
<dbReference type="FunFam" id="1.25.40.340:FF:000001">
    <property type="entry name" value="Dihydroxyacetone kinase 1"/>
    <property type="match status" value="1"/>
</dbReference>
<evidence type="ECO:0000256" key="3">
    <source>
        <dbReference type="ARBA" id="ARBA00008757"/>
    </source>
</evidence>
<dbReference type="SMART" id="SM01120">
    <property type="entry name" value="Dak2"/>
    <property type="match status" value="1"/>
</dbReference>
<dbReference type="STRING" id="205917.A0A4Y9YBC0"/>
<dbReference type="GO" id="GO:0005524">
    <property type="term" value="F:ATP binding"/>
    <property type="evidence" value="ECO:0007669"/>
    <property type="project" value="UniProtKB-KW"/>
</dbReference>
<keyword evidence="6" id="KW-0418">Kinase</keyword>
<dbReference type="UniPathway" id="UPA00617">
    <property type="reaction ID" value="UER00669"/>
</dbReference>
<name>A0A4Y9YBC0_9AGAM</name>
<dbReference type="Gene3D" id="3.30.1180.20">
    <property type="entry name" value="Dihydroxyacetone kinase, domain 2"/>
    <property type="match status" value="1"/>
</dbReference>
<dbReference type="GO" id="GO:0005829">
    <property type="term" value="C:cytosol"/>
    <property type="evidence" value="ECO:0007669"/>
    <property type="project" value="TreeGrafter"/>
</dbReference>
<dbReference type="AlphaFoldDB" id="A0A4Y9YBC0"/>
<keyword evidence="4" id="KW-0808">Transferase</keyword>
<gene>
    <name evidence="16" type="ORF">EVG20_g7787</name>
</gene>
<keyword evidence="5" id="KW-0547">Nucleotide-binding</keyword>
<dbReference type="NCBIfam" id="TIGR02361">
    <property type="entry name" value="dak_ATP"/>
    <property type="match status" value="1"/>
</dbReference>
<feature type="binding site" evidence="12">
    <location>
        <position position="202"/>
    </location>
    <ligand>
        <name>substrate</name>
    </ligand>
</feature>
<dbReference type="PROSITE" id="PS51480">
    <property type="entry name" value="DHAL"/>
    <property type="match status" value="1"/>
</dbReference>
<comment type="similarity">
    <text evidence="3">Belongs to the dihydroxyacetone kinase (DAK) family.</text>
</comment>
<feature type="domain" description="DhaK" evidence="15">
    <location>
        <begin position="106"/>
        <end position="449"/>
    </location>
</feature>
<dbReference type="PANTHER" id="PTHR28629:SF14">
    <property type="entry name" value="DIHYDROXYACETONE KINASE 1"/>
    <property type="match status" value="1"/>
</dbReference>
<reference evidence="16 17" key="1">
    <citation type="submission" date="2019-02" db="EMBL/GenBank/DDBJ databases">
        <title>Genome sequencing of the rare red list fungi Dentipellis fragilis.</title>
        <authorList>
            <person name="Buettner E."/>
            <person name="Kellner H."/>
        </authorList>
    </citation>
    <scope>NUCLEOTIDE SEQUENCE [LARGE SCALE GENOMIC DNA]</scope>
    <source>
        <strain evidence="16 17">DSM 105465</strain>
    </source>
</reference>
<comment type="catalytic activity">
    <reaction evidence="9">
        <text>D-glyceraldehyde + ATP = D-glyceraldehyde 3-phosphate + ADP + H(+)</text>
        <dbReference type="Rhea" id="RHEA:13941"/>
        <dbReference type="ChEBI" id="CHEBI:15378"/>
        <dbReference type="ChEBI" id="CHEBI:17378"/>
        <dbReference type="ChEBI" id="CHEBI:30616"/>
        <dbReference type="ChEBI" id="CHEBI:59776"/>
        <dbReference type="ChEBI" id="CHEBI:456216"/>
        <dbReference type="EC" id="2.7.1.28"/>
    </reaction>
</comment>
<feature type="binding site" evidence="12">
    <location>
        <begin position="151"/>
        <end position="154"/>
    </location>
    <ligand>
        <name>substrate</name>
    </ligand>
</feature>
<evidence type="ECO:0000256" key="6">
    <source>
        <dbReference type="ARBA" id="ARBA00022777"/>
    </source>
</evidence>
<dbReference type="SUPFAM" id="SSF82549">
    <property type="entry name" value="DAK1/DegV-like"/>
    <property type="match status" value="1"/>
</dbReference>
<comment type="catalytic activity">
    <reaction evidence="10">
        <text>dihydroxyacetone + ATP = dihydroxyacetone phosphate + ADP + H(+)</text>
        <dbReference type="Rhea" id="RHEA:15773"/>
        <dbReference type="ChEBI" id="CHEBI:15378"/>
        <dbReference type="ChEBI" id="CHEBI:16016"/>
        <dbReference type="ChEBI" id="CHEBI:30616"/>
        <dbReference type="ChEBI" id="CHEBI:57642"/>
        <dbReference type="ChEBI" id="CHEBI:456216"/>
        <dbReference type="EC" id="2.7.1.29"/>
    </reaction>
</comment>
<dbReference type="FunFam" id="3.40.50.10440:FF:000001">
    <property type="entry name" value="Dihydroxyacetone kinase, DhaK subunit"/>
    <property type="match status" value="1"/>
</dbReference>